<dbReference type="PROSITE" id="PS00377">
    <property type="entry name" value="ADOMET_SYNTHASE_2"/>
    <property type="match status" value="1"/>
</dbReference>
<dbReference type="FunFam" id="3.30.300.10:FF:000003">
    <property type="entry name" value="S-adenosylmethionine synthase"/>
    <property type="match status" value="1"/>
</dbReference>
<feature type="binding site" description="in other chain" evidence="10">
    <location>
        <position position="58"/>
    </location>
    <ligand>
        <name>L-methionine</name>
        <dbReference type="ChEBI" id="CHEBI:57844"/>
        <note>ligand shared between two neighboring subunits</note>
    </ligand>
</feature>
<dbReference type="InterPro" id="IPR022628">
    <property type="entry name" value="S-AdoMet_synt_N"/>
</dbReference>
<comment type="catalytic activity">
    <reaction evidence="10">
        <text>L-methionine + ATP + H2O = S-adenosyl-L-methionine + phosphate + diphosphate</text>
        <dbReference type="Rhea" id="RHEA:21080"/>
        <dbReference type="ChEBI" id="CHEBI:15377"/>
        <dbReference type="ChEBI" id="CHEBI:30616"/>
        <dbReference type="ChEBI" id="CHEBI:33019"/>
        <dbReference type="ChEBI" id="CHEBI:43474"/>
        <dbReference type="ChEBI" id="CHEBI:57844"/>
        <dbReference type="ChEBI" id="CHEBI:59789"/>
        <dbReference type="EC" id="2.5.1.6"/>
    </reaction>
</comment>
<keyword evidence="8 10" id="KW-0460">Magnesium</keyword>
<reference evidence="16 17" key="1">
    <citation type="submission" date="2020-07" db="EMBL/GenBank/DDBJ databases">
        <title>Stappia sp., F7233, whole genome shotgun sequencing project.</title>
        <authorList>
            <person name="Jiang S."/>
            <person name="Liu Z.W."/>
            <person name="Du Z.J."/>
        </authorList>
    </citation>
    <scope>NUCLEOTIDE SEQUENCE [LARGE SCALE GENOMIC DNA]</scope>
    <source>
        <strain evidence="16 17">F7233</strain>
    </source>
</reference>
<keyword evidence="9 10" id="KW-0630">Potassium</keyword>
<feature type="binding site" evidence="10">
    <location>
        <position position="45"/>
    </location>
    <ligand>
        <name>K(+)</name>
        <dbReference type="ChEBI" id="CHEBI:29103"/>
    </ligand>
</feature>
<keyword evidence="17" id="KW-1185">Reference proteome</keyword>
<feature type="binding site" evidence="10">
    <location>
        <position position="242"/>
    </location>
    <ligand>
        <name>L-methionine</name>
        <dbReference type="ChEBI" id="CHEBI:57844"/>
        <note>ligand shared between two neighboring subunits</note>
    </ligand>
</feature>
<proteinExistence type="inferred from homology"/>
<dbReference type="GO" id="GO:0005737">
    <property type="term" value="C:cytoplasm"/>
    <property type="evidence" value="ECO:0007669"/>
    <property type="project" value="UniProtKB-SubCell"/>
</dbReference>
<accession>A0A839AB03</accession>
<dbReference type="Proteomes" id="UP000541109">
    <property type="component" value="Unassembled WGS sequence"/>
</dbReference>
<feature type="binding site" description="in other chain" evidence="10">
    <location>
        <begin position="167"/>
        <end position="169"/>
    </location>
    <ligand>
        <name>ATP</name>
        <dbReference type="ChEBI" id="CHEBI:30616"/>
        <note>ligand shared between two neighboring subunits</note>
    </ligand>
</feature>
<evidence type="ECO:0000313" key="16">
    <source>
        <dbReference type="EMBL" id="MBA5776087.1"/>
    </source>
</evidence>
<evidence type="ECO:0000256" key="12">
    <source>
        <dbReference type="RuleBase" id="RU004462"/>
    </source>
</evidence>
<dbReference type="InterPro" id="IPR022630">
    <property type="entry name" value="S-AdoMet_synt_C"/>
</dbReference>
<dbReference type="Pfam" id="PF02772">
    <property type="entry name" value="S-AdoMet_synt_M"/>
    <property type="match status" value="1"/>
</dbReference>
<evidence type="ECO:0000256" key="10">
    <source>
        <dbReference type="HAMAP-Rule" id="MF_00086"/>
    </source>
</evidence>
<comment type="subunit">
    <text evidence="10">Homotetramer; dimer of dimers.</text>
</comment>
<dbReference type="InterPro" id="IPR022636">
    <property type="entry name" value="S-AdoMet_synthetase_sfam"/>
</dbReference>
<dbReference type="InterPro" id="IPR002133">
    <property type="entry name" value="S-AdoMet_synthetase"/>
</dbReference>
<comment type="cofactor">
    <cofactor evidence="10">
        <name>Mg(2+)</name>
        <dbReference type="ChEBI" id="CHEBI:18420"/>
    </cofactor>
    <text evidence="10">Binds 2 divalent ions per subunit.</text>
</comment>
<evidence type="ECO:0000256" key="5">
    <source>
        <dbReference type="ARBA" id="ARBA00022723"/>
    </source>
</evidence>
<comment type="caution">
    <text evidence="16">The sequence shown here is derived from an EMBL/GenBank/DDBJ whole genome shotgun (WGS) entry which is preliminary data.</text>
</comment>
<dbReference type="GO" id="GO:0000287">
    <property type="term" value="F:magnesium ion binding"/>
    <property type="evidence" value="ECO:0007669"/>
    <property type="project" value="UniProtKB-UniRule"/>
</dbReference>
<dbReference type="Gene3D" id="3.30.300.10">
    <property type="match status" value="3"/>
</dbReference>
<protein>
    <recommendedName>
        <fullName evidence="10">S-adenosylmethionine synthase</fullName>
        <shortName evidence="10">AdoMet synthase</shortName>
        <ecNumber evidence="10">2.5.1.6</ecNumber>
    </recommendedName>
    <alternativeName>
        <fullName evidence="10">MAT</fullName>
    </alternativeName>
    <alternativeName>
        <fullName evidence="10">Methionine adenosyltransferase</fullName>
    </alternativeName>
</protein>
<feature type="binding site" evidence="10">
    <location>
        <position position="242"/>
    </location>
    <ligand>
        <name>ATP</name>
        <dbReference type="ChEBI" id="CHEBI:30616"/>
        <note>ligand shared between two neighboring subunits</note>
    </ligand>
</feature>
<dbReference type="InterPro" id="IPR022629">
    <property type="entry name" value="S-AdoMet_synt_central"/>
</dbReference>
<dbReference type="AlphaFoldDB" id="A0A839AB03"/>
<evidence type="ECO:0000256" key="7">
    <source>
        <dbReference type="ARBA" id="ARBA00022840"/>
    </source>
</evidence>
<feature type="domain" description="S-adenosylmethionine synthetase C-terminal" evidence="15">
    <location>
        <begin position="236"/>
        <end position="378"/>
    </location>
</feature>
<name>A0A839AB03_9HYPH</name>
<feature type="binding site" description="in other chain" evidence="10">
    <location>
        <begin position="248"/>
        <end position="249"/>
    </location>
    <ligand>
        <name>ATP</name>
        <dbReference type="ChEBI" id="CHEBI:30616"/>
        <note>ligand shared between two neighboring subunits</note>
    </ligand>
</feature>
<feature type="binding site" evidence="10">
    <location>
        <position position="19"/>
    </location>
    <ligand>
        <name>Mg(2+)</name>
        <dbReference type="ChEBI" id="CHEBI:18420"/>
    </ligand>
</feature>
<evidence type="ECO:0000256" key="8">
    <source>
        <dbReference type="ARBA" id="ARBA00022842"/>
    </source>
</evidence>
<evidence type="ECO:0000259" key="13">
    <source>
        <dbReference type="Pfam" id="PF00438"/>
    </source>
</evidence>
<dbReference type="Pfam" id="PF00438">
    <property type="entry name" value="S-AdoMet_synt_N"/>
    <property type="match status" value="1"/>
</dbReference>
<dbReference type="Pfam" id="PF02773">
    <property type="entry name" value="S-AdoMet_synt_C"/>
    <property type="match status" value="1"/>
</dbReference>
<feature type="binding site" description="in other chain" evidence="10">
    <location>
        <position position="17"/>
    </location>
    <ligand>
        <name>ATP</name>
        <dbReference type="ChEBI" id="CHEBI:30616"/>
        <note>ligand shared between two neighboring subunits</note>
    </ligand>
</feature>
<dbReference type="EMBL" id="JACFXV010000034">
    <property type="protein sequence ID" value="MBA5776087.1"/>
    <property type="molecule type" value="Genomic_DNA"/>
</dbReference>
<evidence type="ECO:0000259" key="14">
    <source>
        <dbReference type="Pfam" id="PF02772"/>
    </source>
</evidence>
<dbReference type="GO" id="GO:0004478">
    <property type="term" value="F:methionine adenosyltransferase activity"/>
    <property type="evidence" value="ECO:0007669"/>
    <property type="project" value="UniProtKB-UniRule"/>
</dbReference>
<comment type="function">
    <text evidence="10">Catalyzes the formation of S-adenosylmethionine (AdoMet) from methionine and ATP. The overall synthetic reaction is composed of two sequential steps, AdoMet formation and the subsequent tripolyphosphate hydrolysis which occurs prior to release of AdoMet from the enzyme.</text>
</comment>
<keyword evidence="7 10" id="KW-0067">ATP-binding</keyword>
<feature type="region of interest" description="Flexible loop" evidence="10">
    <location>
        <begin position="102"/>
        <end position="112"/>
    </location>
</feature>
<dbReference type="GO" id="GO:0005524">
    <property type="term" value="F:ATP binding"/>
    <property type="evidence" value="ECO:0007669"/>
    <property type="project" value="UniProtKB-UniRule"/>
</dbReference>
<comment type="subcellular location">
    <subcellularLocation>
        <location evidence="10 11">Cytoplasm</location>
    </subcellularLocation>
</comment>
<dbReference type="PIRSF" id="PIRSF000497">
    <property type="entry name" value="MAT"/>
    <property type="match status" value="1"/>
</dbReference>
<comment type="cofactor">
    <cofactor evidence="10">
        <name>K(+)</name>
        <dbReference type="ChEBI" id="CHEBI:29103"/>
    </cofactor>
    <text evidence="10">Binds 1 potassium ion per subunit.</text>
</comment>
<organism evidence="16 17">
    <name type="scientific">Stappia albiluteola</name>
    <dbReference type="NCBI Taxonomy" id="2758565"/>
    <lineage>
        <taxon>Bacteria</taxon>
        <taxon>Pseudomonadati</taxon>
        <taxon>Pseudomonadota</taxon>
        <taxon>Alphaproteobacteria</taxon>
        <taxon>Hyphomicrobiales</taxon>
        <taxon>Stappiaceae</taxon>
        <taxon>Stappia</taxon>
    </lineage>
</organism>
<evidence type="ECO:0000256" key="3">
    <source>
        <dbReference type="ARBA" id="ARBA00022563"/>
    </source>
</evidence>
<dbReference type="InterPro" id="IPR022631">
    <property type="entry name" value="ADOMET_SYNTHASE_CS"/>
</dbReference>
<evidence type="ECO:0000256" key="6">
    <source>
        <dbReference type="ARBA" id="ARBA00022741"/>
    </source>
</evidence>
<evidence type="ECO:0000256" key="4">
    <source>
        <dbReference type="ARBA" id="ARBA00022679"/>
    </source>
</evidence>
<feature type="binding site" description="in other chain" evidence="10">
    <location>
        <begin position="233"/>
        <end position="234"/>
    </location>
    <ligand>
        <name>ATP</name>
        <dbReference type="ChEBI" id="CHEBI:30616"/>
        <note>ligand shared between two neighboring subunits</note>
    </ligand>
</feature>
<keyword evidence="5 10" id="KW-0479">Metal-binding</keyword>
<dbReference type="HAMAP" id="MF_00086">
    <property type="entry name" value="S_AdoMet_synth1"/>
    <property type="match status" value="1"/>
</dbReference>
<evidence type="ECO:0000313" key="17">
    <source>
        <dbReference type="Proteomes" id="UP000541109"/>
    </source>
</evidence>
<dbReference type="GO" id="GO:0006556">
    <property type="term" value="P:S-adenosylmethionine biosynthetic process"/>
    <property type="evidence" value="ECO:0007669"/>
    <property type="project" value="UniProtKB-UniRule"/>
</dbReference>
<dbReference type="SUPFAM" id="SSF55973">
    <property type="entry name" value="S-adenosylmethionine synthetase"/>
    <property type="match status" value="3"/>
</dbReference>
<evidence type="ECO:0000256" key="2">
    <source>
        <dbReference type="ARBA" id="ARBA00009685"/>
    </source>
</evidence>
<evidence type="ECO:0000259" key="15">
    <source>
        <dbReference type="Pfam" id="PF02773"/>
    </source>
</evidence>
<keyword evidence="6 10" id="KW-0547">Nucleotide-binding</keyword>
<feature type="binding site" description="in other chain" evidence="10">
    <location>
        <position position="273"/>
    </location>
    <ligand>
        <name>L-methionine</name>
        <dbReference type="ChEBI" id="CHEBI:57844"/>
        <note>ligand shared between two neighboring subunits</note>
    </ligand>
</feature>
<sequence>MARQDYLFTSESVSEGHPDKVCDRISDTIVDAFLGEMPEARVACETLATTNRVVIAGETRGPNTLTHDYLAHLARLAIKDIGYEQEGFHWETCDVAVHLHPQSAHIAQGVDAAENKDEGAGDQGIMFGYACRETPELMPAPIFYAHKILRMLAEARKSGKEPALGPDAKSQVTVRYANGRPVGVTSIVLSTQHLDASLESEDVRAIVEPYITAALPSGWISRDTGWHVNPTGKFVIGGPDGDAGLTGRKIIVDTYGGAAPHGGGAFSGKDPTKVDRSAAYAARYLAKNVVAADLADRCTIQLAYAIGVAEPLAVYVDLHDTGRCDESRLEMALREVMNLTPRGIRQHLGLNRPIYARTAAYGHFGREPEADGGFSWEKIDLVHTLRDIAG</sequence>
<comment type="pathway">
    <text evidence="1 10">Amino-acid biosynthesis; S-adenosyl-L-methionine biosynthesis; S-adenosyl-L-methionine from L-methionine: step 1/1.</text>
</comment>
<dbReference type="PANTHER" id="PTHR11964">
    <property type="entry name" value="S-ADENOSYLMETHIONINE SYNTHETASE"/>
    <property type="match status" value="1"/>
</dbReference>
<dbReference type="RefSeq" id="WP_182162143.1">
    <property type="nucleotide sequence ID" value="NZ_JACFXV010000034.1"/>
</dbReference>
<keyword evidence="3 10" id="KW-0554">One-carbon metabolism</keyword>
<feature type="binding site" evidence="10">
    <location>
        <position position="269"/>
    </location>
    <ligand>
        <name>ATP</name>
        <dbReference type="ChEBI" id="CHEBI:30616"/>
        <note>ligand shared between two neighboring subunits</note>
    </ligand>
</feature>
<feature type="domain" description="S-adenosylmethionine synthetase central" evidence="14">
    <location>
        <begin position="118"/>
        <end position="234"/>
    </location>
</feature>
<dbReference type="UniPathway" id="UPA00315">
    <property type="reaction ID" value="UER00080"/>
</dbReference>
<evidence type="ECO:0000256" key="9">
    <source>
        <dbReference type="ARBA" id="ARBA00022958"/>
    </source>
</evidence>
<evidence type="ECO:0000256" key="1">
    <source>
        <dbReference type="ARBA" id="ARBA00005224"/>
    </source>
</evidence>
<feature type="domain" description="S-adenosylmethionine synthetase N-terminal" evidence="13">
    <location>
        <begin position="6"/>
        <end position="104"/>
    </location>
</feature>
<keyword evidence="4 10" id="KW-0808">Transferase</keyword>
<dbReference type="CDD" id="cd18079">
    <property type="entry name" value="S-AdoMet_synt"/>
    <property type="match status" value="1"/>
</dbReference>
<comment type="similarity">
    <text evidence="2 10 12">Belongs to the AdoMet synthase family.</text>
</comment>
<dbReference type="GO" id="GO:0006730">
    <property type="term" value="P:one-carbon metabolic process"/>
    <property type="evidence" value="ECO:0007669"/>
    <property type="project" value="UniProtKB-KW"/>
</dbReference>
<dbReference type="EC" id="2.5.1.6" evidence="10"/>
<keyword evidence="10" id="KW-0963">Cytoplasm</keyword>
<evidence type="ECO:0000256" key="11">
    <source>
        <dbReference type="RuleBase" id="RU000542"/>
    </source>
</evidence>
<dbReference type="NCBIfam" id="TIGR01034">
    <property type="entry name" value="metK"/>
    <property type="match status" value="1"/>
</dbReference>
<dbReference type="PROSITE" id="PS00376">
    <property type="entry name" value="ADOMET_SYNTHASE_1"/>
    <property type="match status" value="1"/>
</dbReference>
<feature type="binding site" evidence="10">
    <location>
        <position position="265"/>
    </location>
    <ligand>
        <name>ATP</name>
        <dbReference type="ChEBI" id="CHEBI:30616"/>
        <note>ligand shared between two neighboring subunits</note>
    </ligand>
</feature>
<gene>
    <name evidence="10" type="primary">metK</name>
    <name evidence="16" type="ORF">H2509_02985</name>
</gene>
<feature type="binding site" description="in other chain" evidence="10">
    <location>
        <position position="102"/>
    </location>
    <ligand>
        <name>L-methionine</name>
        <dbReference type="ChEBI" id="CHEBI:57844"/>
        <note>ligand shared between two neighboring subunits</note>
    </ligand>
</feature>